<evidence type="ECO:0000256" key="1">
    <source>
        <dbReference type="ARBA" id="ARBA00008348"/>
    </source>
</evidence>
<reference evidence="6" key="1">
    <citation type="journal article" date="2014" name="Int. J. Syst. Evol. Microbiol.">
        <title>Complete genome sequence of Corynebacterium casei LMG S-19264T (=DSM 44701T), isolated from a smear-ripened cheese.</title>
        <authorList>
            <consortium name="US DOE Joint Genome Institute (JGI-PGF)"/>
            <person name="Walter F."/>
            <person name="Albersmeier A."/>
            <person name="Kalinowski J."/>
            <person name="Ruckert C."/>
        </authorList>
    </citation>
    <scope>NUCLEOTIDE SEQUENCE</scope>
    <source>
        <strain evidence="6">KCTC 32501</strain>
    </source>
</reference>
<dbReference type="GO" id="GO:0009982">
    <property type="term" value="F:pseudouridine synthase activity"/>
    <property type="evidence" value="ECO:0007669"/>
    <property type="project" value="InterPro"/>
</dbReference>
<evidence type="ECO:0000313" key="6">
    <source>
        <dbReference type="EMBL" id="GHA65659.1"/>
    </source>
</evidence>
<dbReference type="GO" id="GO:0140098">
    <property type="term" value="F:catalytic activity, acting on RNA"/>
    <property type="evidence" value="ECO:0007669"/>
    <property type="project" value="UniProtKB-ARBA"/>
</dbReference>
<dbReference type="GO" id="GO:0001522">
    <property type="term" value="P:pseudouridine synthesis"/>
    <property type="evidence" value="ECO:0007669"/>
    <property type="project" value="InterPro"/>
</dbReference>
<dbReference type="NCBIfam" id="TIGR00093">
    <property type="entry name" value="pseudouridine synthase"/>
    <property type="match status" value="1"/>
</dbReference>
<dbReference type="SUPFAM" id="SSF55120">
    <property type="entry name" value="Pseudouridine synthase"/>
    <property type="match status" value="1"/>
</dbReference>
<comment type="caution">
    <text evidence="6">The sequence shown here is derived from an EMBL/GenBank/DDBJ whole genome shotgun (WGS) entry which is preliminary data.</text>
</comment>
<dbReference type="PANTHER" id="PTHR47683:SF2">
    <property type="entry name" value="RNA-BINDING S4 DOMAIN-CONTAINING PROTEIN"/>
    <property type="match status" value="1"/>
</dbReference>
<dbReference type="AlphaFoldDB" id="A0A8J3FYG9"/>
<dbReference type="InterPro" id="IPR018496">
    <property type="entry name" value="PsdUridine_synth_RsuA/RluB_CS"/>
</dbReference>
<evidence type="ECO:0000313" key="7">
    <source>
        <dbReference type="Proteomes" id="UP000614287"/>
    </source>
</evidence>
<sequence>MLLLLNKPFGVICQFSKHERYPSLAEYIKTPNVYPAGRLDTDSEGLLLLTDDGRLQNTISHPLHKKPKTYLVQVEGNPSDNACAQLRKGVMLDDEITLPCEASIISEPEWLWPRTPAIRHRVNVPTHWLEITLTEGKNRQVRRMTAAVGLPTLRLIRTQIGDYSLWQNGTLLNNGQSLMLDDTPAPPSLTRRSTPDELKARYSKRPIKPVQPAAPTHNAKGKPLRASPDTPLSSDPRLMSDRNPENQPERKPRKAPSGGRRARPTAPFANKRTKTRP</sequence>
<protein>
    <recommendedName>
        <fullName evidence="3">Pseudouridine synthase</fullName>
        <ecNumber evidence="3">5.4.99.-</ecNumber>
    </recommendedName>
</protein>
<evidence type="ECO:0000259" key="5">
    <source>
        <dbReference type="Pfam" id="PF00849"/>
    </source>
</evidence>
<dbReference type="InterPro" id="IPR000748">
    <property type="entry name" value="PsdUridine_synth_RsuA/RluB/E/F"/>
</dbReference>
<evidence type="ECO:0000256" key="3">
    <source>
        <dbReference type="RuleBase" id="RU003887"/>
    </source>
</evidence>
<dbReference type="Gene3D" id="3.30.70.1560">
    <property type="entry name" value="Alpha-L RNA-binding motif"/>
    <property type="match status" value="1"/>
</dbReference>
<feature type="region of interest" description="Disordered" evidence="4">
    <location>
        <begin position="177"/>
        <end position="277"/>
    </location>
</feature>
<dbReference type="PANTHER" id="PTHR47683">
    <property type="entry name" value="PSEUDOURIDINE SYNTHASE FAMILY PROTEIN-RELATED"/>
    <property type="match status" value="1"/>
</dbReference>
<dbReference type="GO" id="GO:0003723">
    <property type="term" value="F:RNA binding"/>
    <property type="evidence" value="ECO:0007669"/>
    <property type="project" value="InterPro"/>
</dbReference>
<dbReference type="InterPro" id="IPR042092">
    <property type="entry name" value="PsdUridine_s_RsuA/RluB/E/F_cat"/>
</dbReference>
<organism evidence="6 7">
    <name type="scientific">Formosimonas limnophila</name>
    <dbReference type="NCBI Taxonomy" id="1384487"/>
    <lineage>
        <taxon>Bacteria</taxon>
        <taxon>Pseudomonadati</taxon>
        <taxon>Pseudomonadota</taxon>
        <taxon>Betaproteobacteria</taxon>
        <taxon>Burkholderiales</taxon>
        <taxon>Burkholderiaceae</taxon>
        <taxon>Formosimonas</taxon>
    </lineage>
</organism>
<dbReference type="InterPro" id="IPR020103">
    <property type="entry name" value="PsdUridine_synth_cat_dom_sf"/>
</dbReference>
<keyword evidence="7" id="KW-1185">Reference proteome</keyword>
<comment type="similarity">
    <text evidence="1 3">Belongs to the pseudouridine synthase RsuA family.</text>
</comment>
<accession>A0A8J3FYG9</accession>
<dbReference type="Proteomes" id="UP000614287">
    <property type="component" value="Unassembled WGS sequence"/>
</dbReference>
<dbReference type="InterPro" id="IPR020094">
    <property type="entry name" value="TruA/RsuA/RluB/E/F_N"/>
</dbReference>
<dbReference type="InterPro" id="IPR006145">
    <property type="entry name" value="PsdUridine_synth_RsuA/RluA"/>
</dbReference>
<name>A0A8J3FYG9_9BURK</name>
<proteinExistence type="inferred from homology"/>
<dbReference type="Pfam" id="PF00849">
    <property type="entry name" value="PseudoU_synth_2"/>
    <property type="match status" value="1"/>
</dbReference>
<evidence type="ECO:0000256" key="2">
    <source>
        <dbReference type="ARBA" id="ARBA00023235"/>
    </source>
</evidence>
<dbReference type="Gene3D" id="3.30.70.580">
    <property type="entry name" value="Pseudouridine synthase I, catalytic domain, N-terminal subdomain"/>
    <property type="match status" value="1"/>
</dbReference>
<feature type="domain" description="Pseudouridine synthase RsuA/RluA-like" evidence="5">
    <location>
        <begin position="2"/>
        <end position="147"/>
    </location>
</feature>
<feature type="compositionally biased region" description="Basic and acidic residues" evidence="4">
    <location>
        <begin position="238"/>
        <end position="250"/>
    </location>
</feature>
<dbReference type="EC" id="5.4.99.-" evidence="3"/>
<dbReference type="GO" id="GO:0006364">
    <property type="term" value="P:rRNA processing"/>
    <property type="evidence" value="ECO:0007669"/>
    <property type="project" value="UniProtKB-ARBA"/>
</dbReference>
<dbReference type="PROSITE" id="PS01149">
    <property type="entry name" value="PSI_RSU"/>
    <property type="match status" value="1"/>
</dbReference>
<reference evidence="6" key="2">
    <citation type="submission" date="2020-09" db="EMBL/GenBank/DDBJ databases">
        <authorList>
            <person name="Sun Q."/>
            <person name="Kim S."/>
        </authorList>
    </citation>
    <scope>NUCLEOTIDE SEQUENCE</scope>
    <source>
        <strain evidence="6">KCTC 32501</strain>
    </source>
</reference>
<dbReference type="EMBL" id="BMZG01000001">
    <property type="protein sequence ID" value="GHA65659.1"/>
    <property type="molecule type" value="Genomic_DNA"/>
</dbReference>
<gene>
    <name evidence="6" type="ORF">GCM10009007_02870</name>
</gene>
<evidence type="ECO:0000256" key="4">
    <source>
        <dbReference type="SAM" id="MobiDB-lite"/>
    </source>
</evidence>
<keyword evidence="2 3" id="KW-0413">Isomerase</keyword>
<dbReference type="InterPro" id="IPR050343">
    <property type="entry name" value="RsuA_PseudoU_synthase"/>
</dbReference>